<dbReference type="EMBL" id="JBHTMU010000007">
    <property type="protein sequence ID" value="MFD1341893.1"/>
    <property type="molecule type" value="Genomic_DNA"/>
</dbReference>
<keyword evidence="15" id="KW-1185">Reference proteome</keyword>
<evidence type="ECO:0000256" key="2">
    <source>
        <dbReference type="ARBA" id="ARBA00007482"/>
    </source>
</evidence>
<dbReference type="CDD" id="cd24155">
    <property type="entry name" value="NUDIX_ADPRase"/>
    <property type="match status" value="1"/>
</dbReference>
<dbReference type="EC" id="3.6.1.13" evidence="3"/>
<dbReference type="RefSeq" id="WP_386802066.1">
    <property type="nucleotide sequence ID" value="NZ_JBHTMU010000007.1"/>
</dbReference>
<comment type="cofactor">
    <cofactor evidence="1">
        <name>Mg(2+)</name>
        <dbReference type="ChEBI" id="CHEBI:18420"/>
    </cofactor>
</comment>
<evidence type="ECO:0000256" key="9">
    <source>
        <dbReference type="ARBA" id="ARBA00030162"/>
    </source>
</evidence>
<name>A0ABW3ZFT3_9RHOB</name>
<evidence type="ECO:0000256" key="12">
    <source>
        <dbReference type="ARBA" id="ARBA00049546"/>
    </source>
</evidence>
<dbReference type="CDD" id="cd06661">
    <property type="entry name" value="GGCT_like"/>
    <property type="match status" value="1"/>
</dbReference>
<dbReference type="InterPro" id="IPR004385">
    <property type="entry name" value="NDP_pyrophosphatase"/>
</dbReference>
<dbReference type="Pfam" id="PF06094">
    <property type="entry name" value="GGACT"/>
    <property type="match status" value="1"/>
</dbReference>
<sequence>MSDLFFYGTLRHLPLLALVLDRAEDALAPLTARLDGYACRAVTGHNFPMIEAQPGAAASGLLLRDLSDEDVARLAFYEGGFAFELRPLTVTTETGPAEARVFFPLGETWQAGAPWSLEGWQRDWGEITLLAAEEVMARYGHQSPEAVQALWPFFCARGWARILARDTAPQTLRASFRAEDMQRFETRYPFNGFFRMAEFDLQYPHFAGGTSDRITRESFIAFDAALVLPYDPATDQVLLIEQLRYGPLCRGDAAPWVLEPVAGLVEAGEDPAECVIREAREEAHIELSAVERMTRVYASPGYSTEFFHCYLGICDLEGRGMRLAGLDAENEDIRAHVLSFDDAMALFDSGEINAGPLAMMLLWLARARPGLRGAA</sequence>
<evidence type="ECO:0000256" key="3">
    <source>
        <dbReference type="ARBA" id="ARBA00012453"/>
    </source>
</evidence>
<dbReference type="InterPro" id="IPR020084">
    <property type="entry name" value="NUDIX_hydrolase_CS"/>
</dbReference>
<evidence type="ECO:0000256" key="1">
    <source>
        <dbReference type="ARBA" id="ARBA00001946"/>
    </source>
</evidence>
<comment type="catalytic activity">
    <reaction evidence="12">
        <text>ADP-D-ribose + H2O = D-ribose 5-phosphate + AMP + 2 H(+)</text>
        <dbReference type="Rhea" id="RHEA:10412"/>
        <dbReference type="ChEBI" id="CHEBI:15377"/>
        <dbReference type="ChEBI" id="CHEBI:15378"/>
        <dbReference type="ChEBI" id="CHEBI:57967"/>
        <dbReference type="ChEBI" id="CHEBI:78346"/>
        <dbReference type="ChEBI" id="CHEBI:456215"/>
        <dbReference type="EC" id="3.6.1.13"/>
    </reaction>
</comment>
<keyword evidence="6" id="KW-0378">Hydrolase</keyword>
<comment type="similarity">
    <text evidence="2">Belongs to the Nudix hydrolase family. NudF subfamily.</text>
</comment>
<evidence type="ECO:0000256" key="4">
    <source>
        <dbReference type="ARBA" id="ARBA00013297"/>
    </source>
</evidence>
<evidence type="ECO:0000313" key="14">
    <source>
        <dbReference type="EMBL" id="MFD1341893.1"/>
    </source>
</evidence>
<keyword evidence="5" id="KW-0479">Metal-binding</keyword>
<dbReference type="PROSITE" id="PS00893">
    <property type="entry name" value="NUDIX_BOX"/>
    <property type="match status" value="1"/>
</dbReference>
<dbReference type="Gene3D" id="3.10.490.10">
    <property type="entry name" value="Gamma-glutamyl cyclotransferase-like"/>
    <property type="match status" value="1"/>
</dbReference>
<organism evidence="14 15">
    <name type="scientific">Litorisediminicola beolgyonensis</name>
    <dbReference type="NCBI Taxonomy" id="1173614"/>
    <lineage>
        <taxon>Bacteria</taxon>
        <taxon>Pseudomonadati</taxon>
        <taxon>Pseudomonadota</taxon>
        <taxon>Alphaproteobacteria</taxon>
        <taxon>Rhodobacterales</taxon>
        <taxon>Paracoccaceae</taxon>
        <taxon>Litorisediminicola</taxon>
    </lineage>
</organism>
<reference evidence="15" key="1">
    <citation type="journal article" date="2019" name="Int. J. Syst. Evol. Microbiol.">
        <title>The Global Catalogue of Microorganisms (GCM) 10K type strain sequencing project: providing services to taxonomists for standard genome sequencing and annotation.</title>
        <authorList>
            <consortium name="The Broad Institute Genomics Platform"/>
            <consortium name="The Broad Institute Genome Sequencing Center for Infectious Disease"/>
            <person name="Wu L."/>
            <person name="Ma J."/>
        </authorList>
    </citation>
    <scope>NUCLEOTIDE SEQUENCE [LARGE SCALE GENOMIC DNA]</scope>
    <source>
        <strain evidence="15">CCUG 62953</strain>
    </source>
</reference>
<dbReference type="InterPro" id="IPR000086">
    <property type="entry name" value="NUDIX_hydrolase_dom"/>
</dbReference>
<comment type="caution">
    <text evidence="14">The sequence shown here is derived from an EMBL/GenBank/DDBJ whole genome shotgun (WGS) entry which is preliminary data.</text>
</comment>
<protein>
    <recommendedName>
        <fullName evidence="4">ADP-ribose pyrophosphatase</fullName>
        <ecNumber evidence="3">3.6.1.13</ecNumber>
    </recommendedName>
    <alternativeName>
        <fullName evidence="9">ADP-ribose diphosphatase</fullName>
    </alternativeName>
    <alternativeName>
        <fullName evidence="11">ADP-ribose phosphohydrolase</fullName>
    </alternativeName>
    <alternativeName>
        <fullName evidence="10">Adenosine diphosphoribose pyrophosphatase</fullName>
    </alternativeName>
</protein>
<dbReference type="Proteomes" id="UP001597135">
    <property type="component" value="Unassembled WGS sequence"/>
</dbReference>
<dbReference type="InterPro" id="IPR009288">
    <property type="entry name" value="AIG2-like_dom"/>
</dbReference>
<dbReference type="InterPro" id="IPR015797">
    <property type="entry name" value="NUDIX_hydrolase-like_dom_sf"/>
</dbReference>
<evidence type="ECO:0000256" key="5">
    <source>
        <dbReference type="ARBA" id="ARBA00022723"/>
    </source>
</evidence>
<dbReference type="InterPro" id="IPR013024">
    <property type="entry name" value="GGCT-like"/>
</dbReference>
<dbReference type="PROSITE" id="PS51462">
    <property type="entry name" value="NUDIX"/>
    <property type="match status" value="1"/>
</dbReference>
<dbReference type="Gene3D" id="3.90.79.10">
    <property type="entry name" value="Nucleoside Triphosphate Pyrophosphohydrolase"/>
    <property type="match status" value="1"/>
</dbReference>
<evidence type="ECO:0000259" key="13">
    <source>
        <dbReference type="PROSITE" id="PS51462"/>
    </source>
</evidence>
<proteinExistence type="inferred from homology"/>
<dbReference type="PANTHER" id="PTHR11839">
    <property type="entry name" value="UDP/ADP-SUGAR PYROPHOSPHATASE"/>
    <property type="match status" value="1"/>
</dbReference>
<dbReference type="NCBIfam" id="TIGR00052">
    <property type="entry name" value="nudix-type nucleoside diphosphatase, YffH/AdpP family"/>
    <property type="match status" value="1"/>
</dbReference>
<dbReference type="PANTHER" id="PTHR11839:SF5">
    <property type="entry name" value="ADP-RIBOSE PYROPHOSPHATASE"/>
    <property type="match status" value="1"/>
</dbReference>
<comment type="function">
    <text evidence="8">Acts on ADP-mannose and ADP-glucose as well as ADP-ribose. Prevents glycogen biosynthesis. The reaction catalyzed by this enzyme is a limiting step of the gluconeogenic process.</text>
</comment>
<keyword evidence="7" id="KW-0460">Magnesium</keyword>
<accession>A0ABW3ZFT3</accession>
<feature type="domain" description="Nudix hydrolase" evidence="13">
    <location>
        <begin position="220"/>
        <end position="360"/>
    </location>
</feature>
<evidence type="ECO:0000256" key="10">
    <source>
        <dbReference type="ARBA" id="ARBA00030308"/>
    </source>
</evidence>
<dbReference type="Pfam" id="PF00293">
    <property type="entry name" value="NUDIX"/>
    <property type="match status" value="1"/>
</dbReference>
<evidence type="ECO:0000256" key="11">
    <source>
        <dbReference type="ARBA" id="ARBA00033056"/>
    </source>
</evidence>
<gene>
    <name evidence="14" type="ORF">ACFQ4E_05615</name>
</gene>
<dbReference type="InterPro" id="IPR036568">
    <property type="entry name" value="GGCT-like_sf"/>
</dbReference>
<evidence type="ECO:0000256" key="6">
    <source>
        <dbReference type="ARBA" id="ARBA00022801"/>
    </source>
</evidence>
<dbReference type="SUPFAM" id="SSF55811">
    <property type="entry name" value="Nudix"/>
    <property type="match status" value="1"/>
</dbReference>
<evidence type="ECO:0000256" key="7">
    <source>
        <dbReference type="ARBA" id="ARBA00022842"/>
    </source>
</evidence>
<evidence type="ECO:0000313" key="15">
    <source>
        <dbReference type="Proteomes" id="UP001597135"/>
    </source>
</evidence>
<dbReference type="SUPFAM" id="SSF110857">
    <property type="entry name" value="Gamma-glutamyl cyclotransferase-like"/>
    <property type="match status" value="1"/>
</dbReference>
<evidence type="ECO:0000256" key="8">
    <source>
        <dbReference type="ARBA" id="ARBA00025164"/>
    </source>
</evidence>